<evidence type="ECO:0000259" key="1">
    <source>
        <dbReference type="Pfam" id="PF00535"/>
    </source>
</evidence>
<protein>
    <submittedName>
        <fullName evidence="2">Glycosyltransferase</fullName>
        <ecNumber evidence="2">2.4.-.-</ecNumber>
    </submittedName>
</protein>
<keyword evidence="2" id="KW-0808">Transferase</keyword>
<dbReference type="Gene3D" id="3.90.550.10">
    <property type="entry name" value="Spore Coat Polysaccharide Biosynthesis Protein SpsA, Chain A"/>
    <property type="match status" value="1"/>
</dbReference>
<evidence type="ECO:0000313" key="2">
    <source>
        <dbReference type="EMBL" id="UWD34109.1"/>
    </source>
</evidence>
<reference evidence="2" key="1">
    <citation type="submission" date="2022-08" db="EMBL/GenBank/DDBJ databases">
        <title>Complete genome sequence of Mycoplasma molare type strain H 542.</title>
        <authorList>
            <person name="Spergser J."/>
        </authorList>
    </citation>
    <scope>NUCLEOTIDE SEQUENCE</scope>
    <source>
        <strain evidence="2">H 542</strain>
    </source>
</reference>
<organism evidence="2 3">
    <name type="scientific">Mesomycoplasma molare</name>
    <dbReference type="NCBI Taxonomy" id="171288"/>
    <lineage>
        <taxon>Bacteria</taxon>
        <taxon>Bacillati</taxon>
        <taxon>Mycoplasmatota</taxon>
        <taxon>Mycoplasmoidales</taxon>
        <taxon>Metamycoplasmataceae</taxon>
        <taxon>Mesomycoplasma</taxon>
    </lineage>
</organism>
<feature type="domain" description="Glycosyltransferase 2-like" evidence="1">
    <location>
        <begin position="4"/>
        <end position="89"/>
    </location>
</feature>
<accession>A0ABY5TUU4</accession>
<dbReference type="Pfam" id="PF00535">
    <property type="entry name" value="Glycos_transf_2"/>
    <property type="match status" value="1"/>
</dbReference>
<sequence length="331" mass="39587">MKLSILVPSYKQKNELKSLLDSLFVQQTNNDFEIVLTINKPTNEELNLIFEYKSLFKEKLKILINTKRKSVIKGILDMLFIAEGEYFVVVFPETNLKNFFVQKFIDTQNKYPADLIEFKPQFKGFFHLEPKKRIEEKKIFSIKDDKSVIAYAFPIIFNKFFKLENVREIIKNKTFKDLNSKYTLDFLYKLLIDLKSYVYIDEVIVHEWNNDISITNPVQVIKELKGLENYVRENNIYFLQEVLYAKLYFLQIFLPVILAETKKSLLVRFLTKQKEFSPFVLNYYEKLKEMRKNEFILLTTINKYILLNTEESKLILENTPPSKWHLISKRI</sequence>
<dbReference type="GO" id="GO:0016757">
    <property type="term" value="F:glycosyltransferase activity"/>
    <property type="evidence" value="ECO:0007669"/>
    <property type="project" value="UniProtKB-KW"/>
</dbReference>
<keyword evidence="2" id="KW-0328">Glycosyltransferase</keyword>
<name>A0ABY5TUU4_9BACT</name>
<dbReference type="EC" id="2.4.-.-" evidence="2"/>
<dbReference type="InterPro" id="IPR029044">
    <property type="entry name" value="Nucleotide-diphossugar_trans"/>
</dbReference>
<evidence type="ECO:0000313" key="3">
    <source>
        <dbReference type="Proteomes" id="UP001058364"/>
    </source>
</evidence>
<dbReference type="SUPFAM" id="SSF53448">
    <property type="entry name" value="Nucleotide-diphospho-sugar transferases"/>
    <property type="match status" value="1"/>
</dbReference>
<dbReference type="InterPro" id="IPR001173">
    <property type="entry name" value="Glyco_trans_2-like"/>
</dbReference>
<dbReference type="RefSeq" id="WP_027123132.1">
    <property type="nucleotide sequence ID" value="NZ_CP103423.1"/>
</dbReference>
<proteinExistence type="predicted"/>
<dbReference type="EMBL" id="CP103423">
    <property type="protein sequence ID" value="UWD34109.1"/>
    <property type="molecule type" value="Genomic_DNA"/>
</dbReference>
<dbReference type="Proteomes" id="UP001058364">
    <property type="component" value="Chromosome"/>
</dbReference>
<gene>
    <name evidence="2" type="ORF">NX772_03405</name>
</gene>
<keyword evidence="3" id="KW-1185">Reference proteome</keyword>